<feature type="region of interest" description="Disordered" evidence="1">
    <location>
        <begin position="1"/>
        <end position="35"/>
    </location>
</feature>
<accession>A0A8S2Z6P0</accession>
<evidence type="ECO:0000313" key="2">
    <source>
        <dbReference type="EMBL" id="CAF4564632.1"/>
    </source>
</evidence>
<comment type="caution">
    <text evidence="3">The sequence shown here is derived from an EMBL/GenBank/DDBJ whole genome shotgun (WGS) entry which is preliminary data.</text>
</comment>
<feature type="compositionally biased region" description="Low complexity" evidence="1">
    <location>
        <begin position="574"/>
        <end position="593"/>
    </location>
</feature>
<feature type="region of interest" description="Disordered" evidence="1">
    <location>
        <begin position="270"/>
        <end position="293"/>
    </location>
</feature>
<reference evidence="3" key="1">
    <citation type="submission" date="2021-02" db="EMBL/GenBank/DDBJ databases">
        <authorList>
            <person name="Nowell W R."/>
        </authorList>
    </citation>
    <scope>NUCLEOTIDE SEQUENCE</scope>
</reference>
<name>A0A8S2Z6P0_9BILA</name>
<dbReference type="Proteomes" id="UP000681967">
    <property type="component" value="Unassembled WGS sequence"/>
</dbReference>
<feature type="compositionally biased region" description="Low complexity" evidence="1">
    <location>
        <begin position="25"/>
        <end position="35"/>
    </location>
</feature>
<feature type="compositionally biased region" description="Acidic residues" evidence="1">
    <location>
        <begin position="185"/>
        <end position="197"/>
    </location>
</feature>
<gene>
    <name evidence="3" type="ORF">BYL167_LOCUS40251</name>
    <name evidence="2" type="ORF">GIL414_LOCUS37402</name>
</gene>
<organism evidence="3 4">
    <name type="scientific">Rotaria magnacalcarata</name>
    <dbReference type="NCBI Taxonomy" id="392030"/>
    <lineage>
        <taxon>Eukaryota</taxon>
        <taxon>Metazoa</taxon>
        <taxon>Spiralia</taxon>
        <taxon>Gnathifera</taxon>
        <taxon>Rotifera</taxon>
        <taxon>Eurotatoria</taxon>
        <taxon>Bdelloidea</taxon>
        <taxon>Philodinida</taxon>
        <taxon>Philodinidae</taxon>
        <taxon>Rotaria</taxon>
    </lineage>
</organism>
<dbReference type="EMBL" id="CAJOBH010099078">
    <property type="protein sequence ID" value="CAF4603938.1"/>
    <property type="molecule type" value="Genomic_DNA"/>
</dbReference>
<proteinExistence type="predicted"/>
<feature type="compositionally biased region" description="Basic and acidic residues" evidence="1">
    <location>
        <begin position="198"/>
        <end position="234"/>
    </location>
</feature>
<protein>
    <submittedName>
        <fullName evidence="3">Uncharacterized protein</fullName>
    </submittedName>
</protein>
<feature type="compositionally biased region" description="Basic and acidic residues" evidence="1">
    <location>
        <begin position="61"/>
        <end position="84"/>
    </location>
</feature>
<feature type="compositionally biased region" description="Pro residues" evidence="1">
    <location>
        <begin position="121"/>
        <end position="135"/>
    </location>
</feature>
<evidence type="ECO:0000256" key="1">
    <source>
        <dbReference type="SAM" id="MobiDB-lite"/>
    </source>
</evidence>
<dbReference type="EMBL" id="CAJOBJ010095976">
    <property type="protein sequence ID" value="CAF4564632.1"/>
    <property type="molecule type" value="Genomic_DNA"/>
</dbReference>
<evidence type="ECO:0000313" key="3">
    <source>
        <dbReference type="EMBL" id="CAF4603938.1"/>
    </source>
</evidence>
<feature type="compositionally biased region" description="Polar residues" evidence="1">
    <location>
        <begin position="99"/>
        <end position="115"/>
    </location>
</feature>
<feature type="compositionally biased region" description="Polar residues" evidence="1">
    <location>
        <begin position="1"/>
        <end position="12"/>
    </location>
</feature>
<feature type="region of interest" description="Disordered" evidence="1">
    <location>
        <begin position="184"/>
        <end position="234"/>
    </location>
</feature>
<feature type="region of interest" description="Disordered" evidence="1">
    <location>
        <begin position="60"/>
        <end position="146"/>
    </location>
</feature>
<feature type="region of interest" description="Disordered" evidence="1">
    <location>
        <begin position="573"/>
        <end position="594"/>
    </location>
</feature>
<feature type="compositionally biased region" description="Low complexity" evidence="1">
    <location>
        <begin position="278"/>
        <end position="293"/>
    </location>
</feature>
<feature type="region of interest" description="Disordered" evidence="1">
    <location>
        <begin position="643"/>
        <end position="685"/>
    </location>
</feature>
<evidence type="ECO:0000313" key="4">
    <source>
        <dbReference type="Proteomes" id="UP000681967"/>
    </source>
</evidence>
<feature type="compositionally biased region" description="Low complexity" evidence="1">
    <location>
        <begin position="673"/>
        <end position="685"/>
    </location>
</feature>
<sequence>MRSHDTNLSSTDSTRHQTRPIGISVTSTTTATTKNQPTTTTITTITDATVSTTPNDIYQHVYHDDSSTHGSRTLDSRFSRDKYDLSGASTDEDHDEEQQNIPNQSNEQTQQPMNGSVSSSPPRPPPTSLPIPQPTSPIKTMPILDKPITDIEQSINSKRENELHELDKSKSPGIENILCTHVHDDEEEEEEEEEKEDNSESNHKTENRVCVEIYHNDNNKNSKNEENKDENEPVKRYSTSLKMYLSTRNSAGGSHSICVTPNVTDLMNKKQEEDEQQKLLSKRSQQQQRSHSLQIERTLSIDLTHSPSSSSSSSSLLEPPNAEYLIGSNICDDNNGEYLRVTTTPPMVIEIRSKPHSLPRMTNYIEYVDRRTLPPINSLSWQDDTITNDQIIPLYEKESPEDSMELVRQVIESILTQIVEEERQLIATVDRLVEQACSRAISLYIMECRAQLFAGSSHVPHHKSCILRAVKTNKNHDNDSNANNLASRLRTKSSPVITTTTDWTDVSRKLAAQTCFAAFPSGNNIHELNRSDFSTFSDAKLKFFNIISNDVVPSQSSISLPPLLSASFAPNVVSSSSSTRSSRASSTSSYASSMHVPCPPVIDSHLKRYQRPLSARLLDLSDDSDSNPTASISTSLKTCIIPTTVSNPNPSLPPPVRAQRRLQQQQKRRSTEDLNSSSDDSLSNHLNKAAGFRSVFVQRNHHNK</sequence>
<dbReference type="AlphaFoldDB" id="A0A8S2Z6P0"/>
<dbReference type="Proteomes" id="UP000681720">
    <property type="component" value="Unassembled WGS sequence"/>
</dbReference>